<comment type="similarity">
    <text evidence="2 10">Belongs to the TCP-1 chaperonin family.</text>
</comment>
<dbReference type="InterPro" id="IPR054827">
    <property type="entry name" value="thermosome_alpha"/>
</dbReference>
<dbReference type="InterPro" id="IPR027413">
    <property type="entry name" value="GROEL-like_equatorial_sf"/>
</dbReference>
<dbReference type="PANTHER" id="PTHR11353">
    <property type="entry name" value="CHAPERONIN"/>
    <property type="match status" value="1"/>
</dbReference>
<dbReference type="CDD" id="cd03335">
    <property type="entry name" value="TCP1_alpha"/>
    <property type="match status" value="1"/>
</dbReference>
<evidence type="ECO:0000313" key="13">
    <source>
        <dbReference type="Proteomes" id="UP000316726"/>
    </source>
</evidence>
<accession>A0A5B8MFL3</accession>
<dbReference type="InterPro" id="IPR027410">
    <property type="entry name" value="TCP-1-like_intermed_sf"/>
</dbReference>
<evidence type="ECO:0000313" key="12">
    <source>
        <dbReference type="EMBL" id="QDZ19189.1"/>
    </source>
</evidence>
<comment type="subcellular location">
    <subcellularLocation>
        <location evidence="1">Cytoplasm</location>
    </subcellularLocation>
</comment>
<dbReference type="InterPro" id="IPR002423">
    <property type="entry name" value="Cpn60/GroEL/TCP-1"/>
</dbReference>
<dbReference type="NCBIfam" id="NF041083">
    <property type="entry name" value="thermosome_beta"/>
    <property type="match status" value="1"/>
</dbReference>
<reference evidence="11" key="2">
    <citation type="submission" date="2021-01" db="EMBL/GenBank/DDBJ databases">
        <authorList>
            <person name="Corre E."/>
            <person name="Pelletier E."/>
            <person name="Niang G."/>
            <person name="Scheremetjew M."/>
            <person name="Finn R."/>
            <person name="Kale V."/>
            <person name="Holt S."/>
            <person name="Cochrane G."/>
            <person name="Meng A."/>
            <person name="Brown T."/>
            <person name="Cohen L."/>
        </authorList>
    </citation>
    <scope>NUCLEOTIDE SEQUENCE</scope>
    <source>
        <strain evidence="11">CCMP1205</strain>
    </source>
</reference>
<protein>
    <recommendedName>
        <fullName evidence="3">T-complex protein 1 subunit alpha</fullName>
    </recommendedName>
    <alternativeName>
        <fullName evidence="9">CCT-alpha</fullName>
    </alternativeName>
</protein>
<dbReference type="Proteomes" id="UP000316726">
    <property type="component" value="Chromosome 2"/>
</dbReference>
<reference evidence="12 13" key="1">
    <citation type="submission" date="2018-07" db="EMBL/GenBank/DDBJ databases">
        <title>The complete nuclear genome of the prasinophyte Chloropicon primus (CCMP1205).</title>
        <authorList>
            <person name="Pombert J.-F."/>
            <person name="Otis C."/>
            <person name="Turmel M."/>
            <person name="Lemieux C."/>
        </authorList>
    </citation>
    <scope>NUCLEOTIDE SEQUENCE [LARGE SCALE GENOMIC DNA]</scope>
    <source>
        <strain evidence="12 13">CCMP1205</strain>
    </source>
</reference>
<dbReference type="NCBIfam" id="TIGR02340">
    <property type="entry name" value="chap_CCT_alpha"/>
    <property type="match status" value="1"/>
</dbReference>
<dbReference type="OrthoDB" id="10248520at2759"/>
<dbReference type="Gene3D" id="3.30.260.10">
    <property type="entry name" value="TCP-1-like chaperonin intermediate domain"/>
    <property type="match status" value="1"/>
</dbReference>
<dbReference type="GO" id="GO:0140662">
    <property type="term" value="F:ATP-dependent protein folding chaperone"/>
    <property type="evidence" value="ECO:0007669"/>
    <property type="project" value="InterPro"/>
</dbReference>
<dbReference type="STRING" id="1764295.A0A5B8MFL3"/>
<dbReference type="SUPFAM" id="SSF54849">
    <property type="entry name" value="GroEL-intermediate domain like"/>
    <property type="match status" value="1"/>
</dbReference>
<dbReference type="InterPro" id="IPR012715">
    <property type="entry name" value="Chap_CCT_alpha"/>
</dbReference>
<dbReference type="EMBL" id="CP031035">
    <property type="protein sequence ID" value="QDZ19189.1"/>
    <property type="molecule type" value="Genomic_DNA"/>
</dbReference>
<dbReference type="AlphaFoldDB" id="A0A5B8MFL3"/>
<dbReference type="SUPFAM" id="SSF48592">
    <property type="entry name" value="GroEL equatorial domain-like"/>
    <property type="match status" value="1"/>
</dbReference>
<dbReference type="InterPro" id="IPR017998">
    <property type="entry name" value="Chaperone_TCP-1"/>
</dbReference>
<dbReference type="GO" id="GO:0051082">
    <property type="term" value="F:unfolded protein binding"/>
    <property type="evidence" value="ECO:0007669"/>
    <property type="project" value="InterPro"/>
</dbReference>
<dbReference type="EMBL" id="HBHL01007314">
    <property type="protein sequence ID" value="CAD9715868.1"/>
    <property type="molecule type" value="Transcribed_RNA"/>
</dbReference>
<keyword evidence="13" id="KW-1185">Reference proteome</keyword>
<evidence type="ECO:0000256" key="4">
    <source>
        <dbReference type="ARBA" id="ARBA00022490"/>
    </source>
</evidence>
<dbReference type="InterPro" id="IPR027409">
    <property type="entry name" value="GroEL-like_apical_dom_sf"/>
</dbReference>
<dbReference type="Pfam" id="PF00118">
    <property type="entry name" value="Cpn60_TCP1"/>
    <property type="match status" value="1"/>
</dbReference>
<dbReference type="InterPro" id="IPR002194">
    <property type="entry name" value="Chaperonin_TCP-1_CS"/>
</dbReference>
<evidence type="ECO:0000256" key="8">
    <source>
        <dbReference type="ARBA" id="ARBA00024677"/>
    </source>
</evidence>
<keyword evidence="7 10" id="KW-0143">Chaperone</keyword>
<dbReference type="GO" id="GO:0016887">
    <property type="term" value="F:ATP hydrolysis activity"/>
    <property type="evidence" value="ECO:0007669"/>
    <property type="project" value="InterPro"/>
</dbReference>
<evidence type="ECO:0000256" key="5">
    <source>
        <dbReference type="ARBA" id="ARBA00022741"/>
    </source>
</evidence>
<evidence type="ECO:0000256" key="6">
    <source>
        <dbReference type="ARBA" id="ARBA00022840"/>
    </source>
</evidence>
<dbReference type="Gene3D" id="3.50.7.10">
    <property type="entry name" value="GroEL"/>
    <property type="match status" value="1"/>
</dbReference>
<dbReference type="PROSITE" id="PS00751">
    <property type="entry name" value="TCP1_2"/>
    <property type="match status" value="1"/>
</dbReference>
<evidence type="ECO:0000256" key="3">
    <source>
        <dbReference type="ARBA" id="ARBA00014424"/>
    </source>
</evidence>
<evidence type="ECO:0000313" key="11">
    <source>
        <dbReference type="EMBL" id="CAD9715868.1"/>
    </source>
</evidence>
<dbReference type="GO" id="GO:0005524">
    <property type="term" value="F:ATP binding"/>
    <property type="evidence" value="ECO:0007669"/>
    <property type="project" value="UniProtKB-KW"/>
</dbReference>
<evidence type="ECO:0000256" key="2">
    <source>
        <dbReference type="ARBA" id="ARBA00008020"/>
    </source>
</evidence>
<name>A0A5B8MFL3_9CHLO</name>
<dbReference type="NCBIfam" id="NF041082">
    <property type="entry name" value="thermosome_alpha"/>
    <property type="match status" value="1"/>
</dbReference>
<evidence type="ECO:0000256" key="1">
    <source>
        <dbReference type="ARBA" id="ARBA00004496"/>
    </source>
</evidence>
<dbReference type="FunFam" id="1.10.560.10:FF:000070">
    <property type="entry name" value="Uncharacterized protein"/>
    <property type="match status" value="1"/>
</dbReference>
<proteinExistence type="inferred from homology"/>
<dbReference type="FunFam" id="3.50.7.10:FF:000009">
    <property type="entry name" value="T-complex protein 1 subunit alpha"/>
    <property type="match status" value="1"/>
</dbReference>
<organism evidence="12 13">
    <name type="scientific">Chloropicon primus</name>
    <dbReference type="NCBI Taxonomy" id="1764295"/>
    <lineage>
        <taxon>Eukaryota</taxon>
        <taxon>Viridiplantae</taxon>
        <taxon>Chlorophyta</taxon>
        <taxon>Chloropicophyceae</taxon>
        <taxon>Chloropicales</taxon>
        <taxon>Chloropicaceae</taxon>
        <taxon>Chloropicon</taxon>
    </lineage>
</organism>
<dbReference type="InterPro" id="IPR053374">
    <property type="entry name" value="TCP-1_chaperonin"/>
</dbReference>
<dbReference type="Gene3D" id="1.10.560.10">
    <property type="entry name" value="GroEL-like equatorial domain"/>
    <property type="match status" value="1"/>
</dbReference>
<keyword evidence="6 10" id="KW-0067">ATP-binding</keyword>
<sequence length="549" mass="59556">MAMKQMERGGNLDVFGTREYGQDVRTQNITAVSAVANIIKSSLGPVGLDKMLVDSIGDVTITNDGATILKQLEVEHPAAKILVELSEMQDQEVGDGTTSVVILASELLKHANSLVRQSLHPTTIISGYRLASKEACKYLKEHLSQKTESLGRDTLLNAAKTSMSSKIIGVDSDFFANMLIDAMLAVKTYNAIGDVKYPVKAINILKAHGKSAKESELLKGYALNCGRAAQGMVKVVQNAKIACLDMNLQKSRMKMGIQVLVSDPKELEKIREEESNITKKRIEKILAAGANVIFTTKGIDDMSLKYFVEAGAIACRRVPKEDLRRVAKATGATVISTLADMEGEETFDASSLGQAECVEEERVCDDDIIMVKGAKSSASCTILLRGANDYMLDEMERSIHDALCVVKRTLEFGTVVPGGGAVEAALSVFLENFAISLSSREQLPVAEFADALMVIPKTLAVNAAKDAIDLVAKLRAYHYTSQMKPGKEKFAEYGLDLYDGAVINNIEKGVIEPALSKIKILQFATEAAITILRIDDLVQLEKDPSEQQG</sequence>
<evidence type="ECO:0000256" key="7">
    <source>
        <dbReference type="ARBA" id="ARBA00023186"/>
    </source>
</evidence>
<comment type="function">
    <text evidence="8">Molecular chaperone; assists the folding of proteins upon ATP hydrolysis. Known to play a role, in vitro, in the folding of actin and tubulin.</text>
</comment>
<keyword evidence="4" id="KW-0963">Cytoplasm</keyword>
<dbReference type="GO" id="GO:0005737">
    <property type="term" value="C:cytoplasm"/>
    <property type="evidence" value="ECO:0007669"/>
    <property type="project" value="UniProtKB-SubCell"/>
</dbReference>
<dbReference type="PRINTS" id="PR00304">
    <property type="entry name" value="TCOMPLEXTCP1"/>
</dbReference>
<dbReference type="PROSITE" id="PS00750">
    <property type="entry name" value="TCP1_1"/>
    <property type="match status" value="1"/>
</dbReference>
<evidence type="ECO:0000256" key="10">
    <source>
        <dbReference type="RuleBase" id="RU004187"/>
    </source>
</evidence>
<evidence type="ECO:0000256" key="9">
    <source>
        <dbReference type="ARBA" id="ARBA00030049"/>
    </source>
</evidence>
<dbReference type="PROSITE" id="PS00995">
    <property type="entry name" value="TCP1_3"/>
    <property type="match status" value="1"/>
</dbReference>
<gene>
    <name evidence="12" type="ORF">A3770_02p17070</name>
    <name evidence="11" type="ORF">CPRI1469_LOCUS4724</name>
</gene>
<dbReference type="SUPFAM" id="SSF52029">
    <property type="entry name" value="GroEL apical domain-like"/>
    <property type="match status" value="1"/>
</dbReference>
<keyword evidence="5 10" id="KW-0547">Nucleotide-binding</keyword>